<evidence type="ECO:0000256" key="1">
    <source>
        <dbReference type="SAM" id="MobiDB-lite"/>
    </source>
</evidence>
<gene>
    <name evidence="2" type="ORF">E6H00_02200</name>
</gene>
<dbReference type="EMBL" id="VBAK01000050">
    <property type="protein sequence ID" value="TMI92776.1"/>
    <property type="molecule type" value="Genomic_DNA"/>
</dbReference>
<name>A0A537KB93_9BACT</name>
<sequence length="598" mass="63312">MKVFRRLVLFPALIVALVLAGLPYPFSTLHLTAQSAGDIPAALTVLNLAPAGLSAAPQLSALELQAIRDRILQIHNRMAAQERQASDGPGGIPRVAGPETVVRRTGSVTPPAAPQAPAVRSLPGAASGLLTQSFVGVENQIDFGRDHRDPFASDTGGCGAPSDVAELVGASNGLAAFAAGNCSHVEASQTGGATWDPNLVTPGPPPTTTVCCDHDVIYDDSTRVVFHTDLYTNGSGTQTAIGIDVYRFMWNQSMPSCTYFIGPFAGMLDFPHVGLTKSALFISINFVTGPTTQSAVMLRYPKTAVANCTAGVTAQQFLWPSTNDGQRVWVPSKGTNNKHTMLWAHRIDNYTLRIFKWDDSLSAPNNFIRPISFTSSAAPDATHCGGGLNNTGYITATQTSLVGFNFVGAVTDDKVYFYWQAGPAAAPMTLPHIDGAVFGLQGTADVPFLYSQTPLAQPHIYSTAYCIGYPAVTANKLGDIGMVLAFGGKAGGGGLPVRPAVGVSDEFSPGTGQFGPSDLAAVPSSLDSSTGAERNPAADDRYGDYLSTQPEEPCEKFFVGTGYFIDITGAVNQRVFEFGRHKNRRCYDDFATFFGTTE</sequence>
<protein>
    <submittedName>
        <fullName evidence="2">Uncharacterized protein</fullName>
    </submittedName>
</protein>
<feature type="region of interest" description="Disordered" evidence="1">
    <location>
        <begin position="523"/>
        <end position="545"/>
    </location>
</feature>
<reference evidence="2 3" key="1">
    <citation type="journal article" date="2019" name="Nat. Microbiol.">
        <title>Mediterranean grassland soil C-N compound turnover is dependent on rainfall and depth, and is mediated by genomically divergent microorganisms.</title>
        <authorList>
            <person name="Diamond S."/>
            <person name="Andeer P.F."/>
            <person name="Li Z."/>
            <person name="Crits-Christoph A."/>
            <person name="Burstein D."/>
            <person name="Anantharaman K."/>
            <person name="Lane K.R."/>
            <person name="Thomas B.C."/>
            <person name="Pan C."/>
            <person name="Northen T.R."/>
            <person name="Banfield J.F."/>
        </authorList>
    </citation>
    <scope>NUCLEOTIDE SEQUENCE [LARGE SCALE GENOMIC DNA]</scope>
    <source>
        <strain evidence="2">NP_3</strain>
    </source>
</reference>
<comment type="caution">
    <text evidence="2">The sequence shown here is derived from an EMBL/GenBank/DDBJ whole genome shotgun (WGS) entry which is preliminary data.</text>
</comment>
<organism evidence="2 3">
    <name type="scientific">Candidatus Segetimicrobium genomatis</name>
    <dbReference type="NCBI Taxonomy" id="2569760"/>
    <lineage>
        <taxon>Bacteria</taxon>
        <taxon>Bacillati</taxon>
        <taxon>Candidatus Sysuimicrobiota</taxon>
        <taxon>Candidatus Sysuimicrobiia</taxon>
        <taxon>Candidatus Sysuimicrobiales</taxon>
        <taxon>Candidatus Segetimicrobiaceae</taxon>
        <taxon>Candidatus Segetimicrobium</taxon>
    </lineage>
</organism>
<dbReference type="Proteomes" id="UP000318509">
    <property type="component" value="Unassembled WGS sequence"/>
</dbReference>
<proteinExistence type="predicted"/>
<evidence type="ECO:0000313" key="3">
    <source>
        <dbReference type="Proteomes" id="UP000318509"/>
    </source>
</evidence>
<dbReference type="AlphaFoldDB" id="A0A537KB93"/>
<evidence type="ECO:0000313" key="2">
    <source>
        <dbReference type="EMBL" id="TMI92776.1"/>
    </source>
</evidence>
<accession>A0A537KB93</accession>